<gene>
    <name evidence="2" type="ORF">PXEA_LOCUS14997</name>
</gene>
<proteinExistence type="predicted"/>
<sequence>MPLGTCEIRSAISVNQDENFDIVPTSPEEEHLIKPSVYITTLSGSRPGSSLPAYVSPIKSGGYRVTYRSPEACRLSVKVCLNGYPLGGPFEVVATSEPHFTSTPSSHDNLPPLLPESDAETVNLLISPQAKLITSTPVSGISKVNLKLHPVNCNYPLAETSTTSIPYHSLPSGQGFNTSQHLGNSSSSLQASQSSKGLTQIPVGQVRGSPPLAVNGTNIAPVGISPREASKRPNNDPGTVLNRLTGTGFFGHPGLKAMRRGSQTPLASSTESLSQSCIQLVPQSGSQMSVCPVVPA</sequence>
<evidence type="ECO:0000313" key="3">
    <source>
        <dbReference type="Proteomes" id="UP000784294"/>
    </source>
</evidence>
<reference evidence="2" key="1">
    <citation type="submission" date="2018-11" db="EMBL/GenBank/DDBJ databases">
        <authorList>
            <consortium name="Pathogen Informatics"/>
        </authorList>
    </citation>
    <scope>NUCLEOTIDE SEQUENCE</scope>
</reference>
<evidence type="ECO:0000313" key="2">
    <source>
        <dbReference type="EMBL" id="VEL21557.1"/>
    </source>
</evidence>
<organism evidence="2 3">
    <name type="scientific">Protopolystoma xenopodis</name>
    <dbReference type="NCBI Taxonomy" id="117903"/>
    <lineage>
        <taxon>Eukaryota</taxon>
        <taxon>Metazoa</taxon>
        <taxon>Spiralia</taxon>
        <taxon>Lophotrochozoa</taxon>
        <taxon>Platyhelminthes</taxon>
        <taxon>Monogenea</taxon>
        <taxon>Polyopisthocotylea</taxon>
        <taxon>Polystomatidea</taxon>
        <taxon>Polystomatidae</taxon>
        <taxon>Protopolystoma</taxon>
    </lineage>
</organism>
<feature type="compositionally biased region" description="Polar residues" evidence="1">
    <location>
        <begin position="169"/>
        <end position="184"/>
    </location>
</feature>
<evidence type="ECO:0000256" key="1">
    <source>
        <dbReference type="SAM" id="MobiDB-lite"/>
    </source>
</evidence>
<dbReference type="AlphaFoldDB" id="A0A448WW18"/>
<dbReference type="Proteomes" id="UP000784294">
    <property type="component" value="Unassembled WGS sequence"/>
</dbReference>
<feature type="non-terminal residue" evidence="2">
    <location>
        <position position="296"/>
    </location>
</feature>
<dbReference type="Gene3D" id="2.60.40.10">
    <property type="entry name" value="Immunoglobulins"/>
    <property type="match status" value="1"/>
</dbReference>
<comment type="caution">
    <text evidence="2">The sequence shown here is derived from an EMBL/GenBank/DDBJ whole genome shotgun (WGS) entry which is preliminary data.</text>
</comment>
<accession>A0A448WW18</accession>
<feature type="region of interest" description="Disordered" evidence="1">
    <location>
        <begin position="169"/>
        <end position="237"/>
    </location>
</feature>
<feature type="compositionally biased region" description="Low complexity" evidence="1">
    <location>
        <begin position="185"/>
        <end position="195"/>
    </location>
</feature>
<protein>
    <submittedName>
        <fullName evidence="2">Uncharacterized protein</fullName>
    </submittedName>
</protein>
<dbReference type="InterPro" id="IPR013783">
    <property type="entry name" value="Ig-like_fold"/>
</dbReference>
<name>A0A448WW18_9PLAT</name>
<keyword evidence="3" id="KW-1185">Reference proteome</keyword>
<dbReference type="EMBL" id="CAAALY010051934">
    <property type="protein sequence ID" value="VEL21557.1"/>
    <property type="molecule type" value="Genomic_DNA"/>
</dbReference>